<dbReference type="Proteomes" id="UP000294003">
    <property type="component" value="Unassembled WGS sequence"/>
</dbReference>
<feature type="chain" id="PRO_5045581438" description="WSC domain-containing protein" evidence="1">
    <location>
        <begin position="23"/>
        <end position="525"/>
    </location>
</feature>
<organism evidence="3 4">
    <name type="scientific">Monosporascus cannonballus</name>
    <dbReference type="NCBI Taxonomy" id="155416"/>
    <lineage>
        <taxon>Eukaryota</taxon>
        <taxon>Fungi</taxon>
        <taxon>Dikarya</taxon>
        <taxon>Ascomycota</taxon>
        <taxon>Pezizomycotina</taxon>
        <taxon>Sordariomycetes</taxon>
        <taxon>Xylariomycetidae</taxon>
        <taxon>Xylariales</taxon>
        <taxon>Xylariales incertae sedis</taxon>
        <taxon>Monosporascus</taxon>
    </lineage>
</organism>
<evidence type="ECO:0000313" key="3">
    <source>
        <dbReference type="EMBL" id="RYO87609.1"/>
    </source>
</evidence>
<dbReference type="SMART" id="SM00321">
    <property type="entry name" value="WSC"/>
    <property type="match status" value="1"/>
</dbReference>
<feature type="domain" description="WSC" evidence="2">
    <location>
        <begin position="428"/>
        <end position="523"/>
    </location>
</feature>
<dbReference type="PROSITE" id="PS51212">
    <property type="entry name" value="WSC"/>
    <property type="match status" value="1"/>
</dbReference>
<dbReference type="InterPro" id="IPR002889">
    <property type="entry name" value="WSC_carb-bd"/>
</dbReference>
<evidence type="ECO:0000256" key="1">
    <source>
        <dbReference type="SAM" id="SignalP"/>
    </source>
</evidence>
<dbReference type="InterPro" id="IPR029058">
    <property type="entry name" value="AB_hydrolase_fold"/>
</dbReference>
<dbReference type="Gene3D" id="3.40.50.1820">
    <property type="entry name" value="alpha/beta hydrolase"/>
    <property type="match status" value="1"/>
</dbReference>
<dbReference type="PANTHER" id="PTHR35560">
    <property type="entry name" value="BLL0132 PROTEIN"/>
    <property type="match status" value="1"/>
</dbReference>
<keyword evidence="4" id="KW-1185">Reference proteome</keyword>
<evidence type="ECO:0000313" key="4">
    <source>
        <dbReference type="Proteomes" id="UP000294003"/>
    </source>
</evidence>
<sequence length="525" mass="56941">MRISSRGVAALAAAAFSGAARGQCEEVVPGQYRGTAYANSVPVTHIYSEKAFFKIKDPSGRHVCADDPESDLSFLTYSSLNTTRQRPRNEDLKRAVIVIHGARRDPQNYHAGMILALLAVNGNDGISPDTVSILAPYFVNEADAGTGYEAGSRALVWHDDHWAGGANNVLPASTRGTVSAFEVLDQMVQYYGDKTRFPNINQIVVGGHSMGAQMAQRYAAVGKTPEQLGITTPVSYYIGDPNSMVWFATTRPLSTSKCATYDNYREGFSNYLTFGSEYAGSMTYNTQLVSSGREALLANYNSKTMAYGRATRDKGDYRGANDCAVYTTGKDRSERFFEFVKAFPPSCSNPAADGCHTLDIVESTHDAPTMFRAAAGQARLFKDNWNGDGSRAYDFGYPRWSEWDNPHPDPARAGEPLIHTNHETYAGGMTDRGCFSDVDNAQSVGSLPTRPYVGTRNSRSYCSNACVQGGHRIAGMSGEYCYCGNALGRETVRVVSTSCEGLCPGNRTQICGGVQRLSILATGDL</sequence>
<evidence type="ECO:0000259" key="2">
    <source>
        <dbReference type="PROSITE" id="PS51212"/>
    </source>
</evidence>
<accession>A0ABY0H8I4</accession>
<feature type="signal peptide" evidence="1">
    <location>
        <begin position="1"/>
        <end position="22"/>
    </location>
</feature>
<protein>
    <recommendedName>
        <fullName evidence="2">WSC domain-containing protein</fullName>
    </recommendedName>
</protein>
<reference evidence="3 4" key="1">
    <citation type="submission" date="2018-06" db="EMBL/GenBank/DDBJ databases">
        <title>Complete Genomes of Monosporascus.</title>
        <authorList>
            <person name="Robinson A.J."/>
            <person name="Natvig D.O."/>
        </authorList>
    </citation>
    <scope>NUCLEOTIDE SEQUENCE [LARGE SCALE GENOMIC DNA]</scope>
    <source>
        <strain evidence="3 4">CBS 609.92</strain>
    </source>
</reference>
<dbReference type="Pfam" id="PF01822">
    <property type="entry name" value="WSC"/>
    <property type="match status" value="1"/>
</dbReference>
<keyword evidence="1" id="KW-0732">Signal</keyword>
<dbReference type="EMBL" id="QJNS01000098">
    <property type="protein sequence ID" value="RYO87609.1"/>
    <property type="molecule type" value="Genomic_DNA"/>
</dbReference>
<dbReference type="SUPFAM" id="SSF53474">
    <property type="entry name" value="alpha/beta-Hydrolases"/>
    <property type="match status" value="1"/>
</dbReference>
<gene>
    <name evidence="3" type="ORF">DL762_004153</name>
</gene>
<name>A0ABY0H8I4_9PEZI</name>
<dbReference type="PANTHER" id="PTHR35560:SF3">
    <property type="entry name" value="PEPTIDASE S9 PROLYL OLIGOPEPTIDASE CATALYTIC DOMAIN-CONTAINING PROTEIN"/>
    <property type="match status" value="1"/>
</dbReference>
<proteinExistence type="predicted"/>
<comment type="caution">
    <text evidence="3">The sequence shown here is derived from an EMBL/GenBank/DDBJ whole genome shotgun (WGS) entry which is preliminary data.</text>
</comment>